<dbReference type="PROSITE" id="PS00211">
    <property type="entry name" value="ABC_TRANSPORTER_1"/>
    <property type="match status" value="1"/>
</dbReference>
<dbReference type="Pfam" id="PF00528">
    <property type="entry name" value="BPD_transp_1"/>
    <property type="match status" value="1"/>
</dbReference>
<comment type="similarity">
    <text evidence="11">Belongs to the binding-protein-dependent transport system permease family.</text>
</comment>
<feature type="domain" description="ABC transporter" evidence="13">
    <location>
        <begin position="352"/>
        <end position="609"/>
    </location>
</feature>
<dbReference type="InterPro" id="IPR003439">
    <property type="entry name" value="ABC_transporter-like_ATP-bd"/>
</dbReference>
<keyword evidence="16" id="KW-1185">Reference proteome</keyword>
<keyword evidence="10 11" id="KW-0472">Membrane</keyword>
<evidence type="ECO:0000313" key="16">
    <source>
        <dbReference type="Proteomes" id="UP000199103"/>
    </source>
</evidence>
<comment type="subcellular location">
    <subcellularLocation>
        <location evidence="11">Cell membrane</location>
        <topology evidence="11">Multi-pass membrane protein</topology>
    </subcellularLocation>
    <subcellularLocation>
        <location evidence="2">Cell membrane</location>
        <topology evidence="2">Peripheral membrane protein</topology>
    </subcellularLocation>
    <subcellularLocation>
        <location evidence="1">Membrane</location>
        <topology evidence="1">Multi-pass membrane protein</topology>
    </subcellularLocation>
</comment>
<dbReference type="SUPFAM" id="SSF161098">
    <property type="entry name" value="MetI-like"/>
    <property type="match status" value="1"/>
</dbReference>
<keyword evidence="9 11" id="KW-1133">Transmembrane helix</keyword>
<keyword evidence="6 11" id="KW-0812">Transmembrane</keyword>
<evidence type="ECO:0000256" key="3">
    <source>
        <dbReference type="ARBA" id="ARBA00005417"/>
    </source>
</evidence>
<dbReference type="InterPro" id="IPR027417">
    <property type="entry name" value="P-loop_NTPase"/>
</dbReference>
<name>A0A1H1UCZ4_9ACTN</name>
<dbReference type="EMBL" id="LT629772">
    <property type="protein sequence ID" value="SDS70076.1"/>
    <property type="molecule type" value="Genomic_DNA"/>
</dbReference>
<evidence type="ECO:0000256" key="9">
    <source>
        <dbReference type="ARBA" id="ARBA00022989"/>
    </source>
</evidence>
<evidence type="ECO:0000259" key="14">
    <source>
        <dbReference type="PROSITE" id="PS50928"/>
    </source>
</evidence>
<dbReference type="InterPro" id="IPR035906">
    <property type="entry name" value="MetI-like_sf"/>
</dbReference>
<dbReference type="PROSITE" id="PS50928">
    <property type="entry name" value="ABC_TM1"/>
    <property type="match status" value="1"/>
</dbReference>
<evidence type="ECO:0000256" key="7">
    <source>
        <dbReference type="ARBA" id="ARBA00022741"/>
    </source>
</evidence>
<keyword evidence="8" id="KW-0067">ATP-binding</keyword>
<feature type="domain" description="ABC transmembrane type-1" evidence="14">
    <location>
        <begin position="81"/>
        <end position="270"/>
    </location>
</feature>
<dbReference type="GO" id="GO:0055085">
    <property type="term" value="P:transmembrane transport"/>
    <property type="evidence" value="ECO:0007669"/>
    <property type="project" value="InterPro"/>
</dbReference>
<dbReference type="AlphaFoldDB" id="A0A1H1UCZ4"/>
<evidence type="ECO:0000256" key="5">
    <source>
        <dbReference type="ARBA" id="ARBA00022475"/>
    </source>
</evidence>
<dbReference type="SUPFAM" id="SSF52540">
    <property type="entry name" value="P-loop containing nucleoside triphosphate hydrolases"/>
    <property type="match status" value="1"/>
</dbReference>
<feature type="region of interest" description="Disordered" evidence="12">
    <location>
        <begin position="313"/>
        <end position="342"/>
    </location>
</feature>
<dbReference type="InterPro" id="IPR003593">
    <property type="entry name" value="AAA+_ATPase"/>
</dbReference>
<dbReference type="InterPro" id="IPR050388">
    <property type="entry name" value="ABC_Ni/Peptide_Import"/>
</dbReference>
<feature type="transmembrane region" description="Helical" evidence="11">
    <location>
        <begin position="85"/>
        <end position="109"/>
    </location>
</feature>
<feature type="transmembrane region" description="Helical" evidence="11">
    <location>
        <begin position="116"/>
        <end position="138"/>
    </location>
</feature>
<dbReference type="GO" id="GO:0005886">
    <property type="term" value="C:plasma membrane"/>
    <property type="evidence" value="ECO:0007669"/>
    <property type="project" value="UniProtKB-SubCell"/>
</dbReference>
<dbReference type="InterPro" id="IPR000515">
    <property type="entry name" value="MetI-like"/>
</dbReference>
<dbReference type="SMART" id="SM00382">
    <property type="entry name" value="AAA"/>
    <property type="match status" value="1"/>
</dbReference>
<dbReference type="PANTHER" id="PTHR43297">
    <property type="entry name" value="OLIGOPEPTIDE TRANSPORT ATP-BINDING PROTEIN APPD"/>
    <property type="match status" value="1"/>
</dbReference>
<dbReference type="STRING" id="630515.SAMN04489812_2726"/>
<dbReference type="Gene3D" id="3.40.50.300">
    <property type="entry name" value="P-loop containing nucleotide triphosphate hydrolases"/>
    <property type="match status" value="1"/>
</dbReference>
<evidence type="ECO:0000313" key="15">
    <source>
        <dbReference type="EMBL" id="SDS70076.1"/>
    </source>
</evidence>
<dbReference type="GO" id="GO:0016887">
    <property type="term" value="F:ATP hydrolysis activity"/>
    <property type="evidence" value="ECO:0007669"/>
    <property type="project" value="InterPro"/>
</dbReference>
<evidence type="ECO:0000256" key="12">
    <source>
        <dbReference type="SAM" id="MobiDB-lite"/>
    </source>
</evidence>
<feature type="transmembrane region" description="Helical" evidence="11">
    <location>
        <begin position="202"/>
        <end position="225"/>
    </location>
</feature>
<dbReference type="PANTHER" id="PTHR43297:SF2">
    <property type="entry name" value="DIPEPTIDE TRANSPORT ATP-BINDING PROTEIN DPPD"/>
    <property type="match status" value="1"/>
</dbReference>
<sequence>MARSSIKKASRLRSAFLSPIGIAAALGLVVLAALTIIAPAVWGSAASTADPYNLSRPPSAQHWLGTDAGGRDIGARTLVATRLSILMALAATAIGVSLGVVVGCLPTVLGRRTGRMVTAAVNLAIAFPGLLLVIMLAVIMGQGLLGAILAIGLAIIPAYGRLTQTLSASVAGRDYIAAARILGISRPRILFRHVLPNVREPLIVNASITAGGALIAFAGLSFLGLGVQPPSYDWGRLLNEGIGRIWVTPGAAVGPAVAVVFAGVTFTLLGETLARGLGIERRVSRLLPPKPARAGGPVQVGSEAAEIVDHEGVAGVSHSPSTSPGPRSVVDSRTGPQPVDGFERVSGIQPVLRVRGLRVDAPTDTGWRRPVRDVGFDIAPGEIVGLVGESGSGKSLTCLSVAGLLEEPLQVTAEEITFDGLDLAPLAGSGGRVGSRRLAAALGTRMALVFQDPMASLNPALRVGPQVAEIGLLHEGLDRQTASERAIDRLDAVRIPDPRRRARQYPHEYSGGMRQRAMLAMGLMGTPSLIIADEPTTALDVTVQQEVLRLLHQVSREAGSAVLFVSHDIAVVTGLCTRVLVMFRGEIVEQIAVDDLVAGRAEHPYTQALLAAVPSMTGDRNRPLATIGDLP</sequence>
<keyword evidence="5" id="KW-1003">Cell membrane</keyword>
<dbReference type="CDD" id="cd06261">
    <property type="entry name" value="TM_PBP2"/>
    <property type="match status" value="1"/>
</dbReference>
<protein>
    <submittedName>
        <fullName evidence="15">ABC-type dipeptide/oligopeptide/nickel transport system, ATPase component</fullName>
    </submittedName>
</protein>
<reference evidence="15 16" key="1">
    <citation type="submission" date="2016-10" db="EMBL/GenBank/DDBJ databases">
        <authorList>
            <person name="de Groot N.N."/>
        </authorList>
    </citation>
    <scope>NUCLEOTIDE SEQUENCE [LARGE SCALE GENOMIC DNA]</scope>
    <source>
        <strain evidence="15 16">DSM 21800</strain>
    </source>
</reference>
<organism evidence="15 16">
    <name type="scientific">Microlunatus soli</name>
    <dbReference type="NCBI Taxonomy" id="630515"/>
    <lineage>
        <taxon>Bacteria</taxon>
        <taxon>Bacillati</taxon>
        <taxon>Actinomycetota</taxon>
        <taxon>Actinomycetes</taxon>
        <taxon>Propionibacteriales</taxon>
        <taxon>Propionibacteriaceae</taxon>
        <taxon>Microlunatus</taxon>
    </lineage>
</organism>
<dbReference type="Proteomes" id="UP000199103">
    <property type="component" value="Chromosome I"/>
</dbReference>
<gene>
    <name evidence="15" type="ORF">SAMN04489812_2726</name>
</gene>
<dbReference type="OrthoDB" id="5357528at2"/>
<keyword evidence="4 11" id="KW-0813">Transport</keyword>
<evidence type="ECO:0000256" key="4">
    <source>
        <dbReference type="ARBA" id="ARBA00022448"/>
    </source>
</evidence>
<accession>A0A1H1UCZ4</accession>
<evidence type="ECO:0000256" key="8">
    <source>
        <dbReference type="ARBA" id="ARBA00022840"/>
    </source>
</evidence>
<dbReference type="PROSITE" id="PS50893">
    <property type="entry name" value="ABC_TRANSPORTER_2"/>
    <property type="match status" value="1"/>
</dbReference>
<evidence type="ECO:0000256" key="10">
    <source>
        <dbReference type="ARBA" id="ARBA00023136"/>
    </source>
</evidence>
<evidence type="ECO:0000259" key="13">
    <source>
        <dbReference type="PROSITE" id="PS50893"/>
    </source>
</evidence>
<dbReference type="GO" id="GO:0005524">
    <property type="term" value="F:ATP binding"/>
    <property type="evidence" value="ECO:0007669"/>
    <property type="project" value="UniProtKB-KW"/>
</dbReference>
<proteinExistence type="inferred from homology"/>
<dbReference type="Gene3D" id="1.10.3720.10">
    <property type="entry name" value="MetI-like"/>
    <property type="match status" value="1"/>
</dbReference>
<dbReference type="Pfam" id="PF00005">
    <property type="entry name" value="ABC_tran"/>
    <property type="match status" value="1"/>
</dbReference>
<dbReference type="CDD" id="cd03257">
    <property type="entry name" value="ABC_NikE_OppD_transporters"/>
    <property type="match status" value="1"/>
</dbReference>
<keyword evidence="7" id="KW-0547">Nucleotide-binding</keyword>
<dbReference type="RefSeq" id="WP_091525592.1">
    <property type="nucleotide sequence ID" value="NZ_LT629772.1"/>
</dbReference>
<feature type="transmembrane region" description="Helical" evidence="11">
    <location>
        <begin position="245"/>
        <end position="269"/>
    </location>
</feature>
<evidence type="ECO:0000256" key="11">
    <source>
        <dbReference type="RuleBase" id="RU363032"/>
    </source>
</evidence>
<evidence type="ECO:0000256" key="2">
    <source>
        <dbReference type="ARBA" id="ARBA00004202"/>
    </source>
</evidence>
<feature type="transmembrane region" description="Helical" evidence="11">
    <location>
        <begin position="20"/>
        <end position="42"/>
    </location>
</feature>
<dbReference type="InterPro" id="IPR017871">
    <property type="entry name" value="ABC_transporter-like_CS"/>
</dbReference>
<evidence type="ECO:0000256" key="1">
    <source>
        <dbReference type="ARBA" id="ARBA00004141"/>
    </source>
</evidence>
<evidence type="ECO:0000256" key="6">
    <source>
        <dbReference type="ARBA" id="ARBA00022692"/>
    </source>
</evidence>
<comment type="similarity">
    <text evidence="3">Belongs to the ABC transporter superfamily.</text>
</comment>